<dbReference type="InterPro" id="IPR017850">
    <property type="entry name" value="Alkaline_phosphatase_core_sf"/>
</dbReference>
<accession>A0A382X5G9</accession>
<dbReference type="Pfam" id="PF00245">
    <property type="entry name" value="Alk_phosphatase"/>
    <property type="match status" value="1"/>
</dbReference>
<organism evidence="1">
    <name type="scientific">marine metagenome</name>
    <dbReference type="NCBI Taxonomy" id="408172"/>
    <lineage>
        <taxon>unclassified sequences</taxon>
        <taxon>metagenomes</taxon>
        <taxon>ecological metagenomes</taxon>
    </lineage>
</organism>
<dbReference type="SUPFAM" id="SSF53649">
    <property type="entry name" value="Alkaline phosphatase-like"/>
    <property type="match status" value="1"/>
</dbReference>
<feature type="non-terminal residue" evidence="1">
    <location>
        <position position="1"/>
    </location>
</feature>
<name>A0A382X5G9_9ZZZZ</name>
<dbReference type="GO" id="GO:0016791">
    <property type="term" value="F:phosphatase activity"/>
    <property type="evidence" value="ECO:0007669"/>
    <property type="project" value="InterPro"/>
</dbReference>
<dbReference type="EMBL" id="UINC01164983">
    <property type="protein sequence ID" value="SVD66120.1"/>
    <property type="molecule type" value="Genomic_DNA"/>
</dbReference>
<reference evidence="1" key="1">
    <citation type="submission" date="2018-05" db="EMBL/GenBank/DDBJ databases">
        <authorList>
            <person name="Lanie J.A."/>
            <person name="Ng W.-L."/>
            <person name="Kazmierczak K.M."/>
            <person name="Andrzejewski T.M."/>
            <person name="Davidsen T.M."/>
            <person name="Wayne K.J."/>
            <person name="Tettelin H."/>
            <person name="Glass J.I."/>
            <person name="Rusch D."/>
            <person name="Podicherti R."/>
            <person name="Tsui H.-C.T."/>
            <person name="Winkler M.E."/>
        </authorList>
    </citation>
    <scope>NUCLEOTIDE SEQUENCE</scope>
</reference>
<gene>
    <name evidence="1" type="ORF">METZ01_LOCUS418974</name>
</gene>
<dbReference type="Gene3D" id="3.40.720.10">
    <property type="entry name" value="Alkaline Phosphatase, subunit A"/>
    <property type="match status" value="1"/>
</dbReference>
<evidence type="ECO:0000313" key="1">
    <source>
        <dbReference type="EMBL" id="SVD66120.1"/>
    </source>
</evidence>
<dbReference type="InterPro" id="IPR001952">
    <property type="entry name" value="Alkaline_phosphatase"/>
</dbReference>
<protein>
    <submittedName>
        <fullName evidence="1">Uncharacterized protein</fullName>
    </submittedName>
</protein>
<sequence length="40" mass="4019">AEEHTGTAIPVFGQGPGAEALRGLIDQADVFAILKAALGL</sequence>
<dbReference type="AlphaFoldDB" id="A0A382X5G9"/>
<proteinExistence type="predicted"/>